<dbReference type="Gene3D" id="3.30.70.330">
    <property type="match status" value="1"/>
</dbReference>
<accession>A0A0C9VP84</accession>
<keyword evidence="3" id="KW-1185">Reference proteome</keyword>
<name>A0A0C9VP84_SPHS4</name>
<dbReference type="OrthoDB" id="417481at2759"/>
<evidence type="ECO:0000259" key="1">
    <source>
        <dbReference type="Pfam" id="PF04059"/>
    </source>
</evidence>
<feature type="domain" description="Mei2-like C-terminal RNA recognition motif" evidence="1">
    <location>
        <begin position="1"/>
        <end position="93"/>
    </location>
</feature>
<sequence length="159" mass="18386">MIKNIPNKMSDKNLIDFINDVCPRKIDFLYLRMDFTNGCNVGYAFVNFIHVEDLLRFAKTKLGTKWNMFSSEKVLGMSYANCKGKEALIDKFRSSSIMDQRESWRPKLFFSAGPNQGLPEEWPAPTHIRRKERSTMFPNELHQSRSSALFHHAHGGQKG</sequence>
<dbReference type="HOGENOM" id="CLU_122513_0_0_1"/>
<gene>
    <name evidence="2" type="ORF">M422DRAFT_230491</name>
</gene>
<dbReference type="AlphaFoldDB" id="A0A0C9VP84"/>
<reference evidence="2 3" key="1">
    <citation type="submission" date="2014-06" db="EMBL/GenBank/DDBJ databases">
        <title>Evolutionary Origins and Diversification of the Mycorrhizal Mutualists.</title>
        <authorList>
            <consortium name="DOE Joint Genome Institute"/>
            <consortium name="Mycorrhizal Genomics Consortium"/>
            <person name="Kohler A."/>
            <person name="Kuo A."/>
            <person name="Nagy L.G."/>
            <person name="Floudas D."/>
            <person name="Copeland A."/>
            <person name="Barry K.W."/>
            <person name="Cichocki N."/>
            <person name="Veneault-Fourrey C."/>
            <person name="LaButti K."/>
            <person name="Lindquist E.A."/>
            <person name="Lipzen A."/>
            <person name="Lundell T."/>
            <person name="Morin E."/>
            <person name="Murat C."/>
            <person name="Riley R."/>
            <person name="Ohm R."/>
            <person name="Sun H."/>
            <person name="Tunlid A."/>
            <person name="Henrissat B."/>
            <person name="Grigoriev I.V."/>
            <person name="Hibbett D.S."/>
            <person name="Martin F."/>
        </authorList>
    </citation>
    <scope>NUCLEOTIDE SEQUENCE [LARGE SCALE GENOMIC DNA]</scope>
    <source>
        <strain evidence="2 3">SS14</strain>
    </source>
</reference>
<dbReference type="Pfam" id="PF04059">
    <property type="entry name" value="RRM_2"/>
    <property type="match status" value="1"/>
</dbReference>
<organism evidence="2 3">
    <name type="scientific">Sphaerobolus stellatus (strain SS14)</name>
    <dbReference type="NCBI Taxonomy" id="990650"/>
    <lineage>
        <taxon>Eukaryota</taxon>
        <taxon>Fungi</taxon>
        <taxon>Dikarya</taxon>
        <taxon>Basidiomycota</taxon>
        <taxon>Agaricomycotina</taxon>
        <taxon>Agaricomycetes</taxon>
        <taxon>Phallomycetidae</taxon>
        <taxon>Geastrales</taxon>
        <taxon>Sphaerobolaceae</taxon>
        <taxon>Sphaerobolus</taxon>
    </lineage>
</organism>
<dbReference type="SUPFAM" id="SSF54928">
    <property type="entry name" value="RNA-binding domain, RBD"/>
    <property type="match status" value="1"/>
</dbReference>
<dbReference type="InterPro" id="IPR007201">
    <property type="entry name" value="Mei2-like_Rrm_C"/>
</dbReference>
<dbReference type="Proteomes" id="UP000054279">
    <property type="component" value="Unassembled WGS sequence"/>
</dbReference>
<evidence type="ECO:0000313" key="2">
    <source>
        <dbReference type="EMBL" id="KIJ39905.1"/>
    </source>
</evidence>
<evidence type="ECO:0000313" key="3">
    <source>
        <dbReference type="Proteomes" id="UP000054279"/>
    </source>
</evidence>
<dbReference type="InterPro" id="IPR035979">
    <property type="entry name" value="RBD_domain_sf"/>
</dbReference>
<protein>
    <recommendedName>
        <fullName evidence="1">Mei2-like C-terminal RNA recognition motif domain-containing protein</fullName>
    </recommendedName>
</protein>
<dbReference type="GO" id="GO:0003676">
    <property type="term" value="F:nucleic acid binding"/>
    <property type="evidence" value="ECO:0007669"/>
    <property type="project" value="InterPro"/>
</dbReference>
<dbReference type="InterPro" id="IPR012677">
    <property type="entry name" value="Nucleotide-bd_a/b_plait_sf"/>
</dbReference>
<proteinExistence type="predicted"/>
<dbReference type="EMBL" id="KN837148">
    <property type="protein sequence ID" value="KIJ39905.1"/>
    <property type="molecule type" value="Genomic_DNA"/>
</dbReference>